<dbReference type="CDD" id="cd00221">
    <property type="entry name" value="Vsr"/>
    <property type="match status" value="1"/>
</dbReference>
<comment type="similarity">
    <text evidence="6">Belongs to the vsr family.</text>
</comment>
<dbReference type="REBASE" id="222454">
    <property type="entry name" value="V.Ppr5001ORFAP"/>
</dbReference>
<dbReference type="SUPFAM" id="SSF52980">
    <property type="entry name" value="Restriction endonuclease-like"/>
    <property type="match status" value="1"/>
</dbReference>
<evidence type="ECO:0000256" key="3">
    <source>
        <dbReference type="ARBA" id="ARBA00022763"/>
    </source>
</evidence>
<dbReference type="GO" id="GO:0006298">
    <property type="term" value="P:mismatch repair"/>
    <property type="evidence" value="ECO:0007669"/>
    <property type="project" value="UniProtKB-UniRule"/>
</dbReference>
<dbReference type="GO" id="GO:0016787">
    <property type="term" value="F:hydrolase activity"/>
    <property type="evidence" value="ECO:0007669"/>
    <property type="project" value="UniProtKB-KW"/>
</dbReference>
<organism evidence="7 8">
    <name type="scientific">Pseudodesulfovibrio profundus</name>
    <dbReference type="NCBI Taxonomy" id="57320"/>
    <lineage>
        <taxon>Bacteria</taxon>
        <taxon>Pseudomonadati</taxon>
        <taxon>Thermodesulfobacteriota</taxon>
        <taxon>Desulfovibrionia</taxon>
        <taxon>Desulfovibrionales</taxon>
        <taxon>Desulfovibrionaceae</taxon>
    </lineage>
</organism>
<keyword evidence="2 6" id="KW-0255">Endonuclease</keyword>
<dbReference type="Gene3D" id="3.40.960.10">
    <property type="entry name" value="VSR Endonuclease"/>
    <property type="match status" value="1"/>
</dbReference>
<accession>A0A2C8F585</accession>
<protein>
    <recommendedName>
        <fullName evidence="6">Very short patch repair endonuclease</fullName>
        <ecNumber evidence="6">3.1.-.-</ecNumber>
    </recommendedName>
</protein>
<name>A0A2C8F585_9BACT</name>
<dbReference type="GO" id="GO:0004519">
    <property type="term" value="F:endonuclease activity"/>
    <property type="evidence" value="ECO:0007669"/>
    <property type="project" value="UniProtKB-KW"/>
</dbReference>
<keyword evidence="1 6" id="KW-0540">Nuclease</keyword>
<evidence type="ECO:0000313" key="7">
    <source>
        <dbReference type="EMBL" id="SOB56978.1"/>
    </source>
</evidence>
<proteinExistence type="inferred from homology"/>
<evidence type="ECO:0000256" key="1">
    <source>
        <dbReference type="ARBA" id="ARBA00022722"/>
    </source>
</evidence>
<sequence>MSKIKGKNTKPEVAVRQYLHRKGYRFRLHRKDLPGNPDIVLPSRMIAIFVHGCFWHRHRGCKKTTTPSTNRAFWERKFKDNVNRDERNTQALQKLGWAVMVIWECEVNDQGLETIAAKVESIPQKMKMSSTKRT</sequence>
<reference evidence="8" key="1">
    <citation type="submission" date="2017-09" db="EMBL/GenBank/DDBJ databases">
        <authorList>
            <person name="Regsiter A."/>
            <person name="William W."/>
        </authorList>
    </citation>
    <scope>NUCLEOTIDE SEQUENCE [LARGE SCALE GENOMIC DNA]</scope>
    <source>
        <strain evidence="8">500-1</strain>
    </source>
</reference>
<dbReference type="KEGG" id="pprf:DPRO_0100"/>
<dbReference type="InterPro" id="IPR004603">
    <property type="entry name" value="DNA_mismatch_endonuc_vsr"/>
</dbReference>
<dbReference type="AlphaFoldDB" id="A0A2C8F585"/>
<dbReference type="PIRSF" id="PIRSF018267">
    <property type="entry name" value="VSR_endonuc"/>
    <property type="match status" value="1"/>
</dbReference>
<gene>
    <name evidence="7" type="primary">vsr</name>
    <name evidence="7" type="ORF">DPRO_0100</name>
</gene>
<keyword evidence="4 6" id="KW-0378">Hydrolase</keyword>
<keyword evidence="3 6" id="KW-0227">DNA damage</keyword>
<keyword evidence="5 6" id="KW-0234">DNA repair</keyword>
<dbReference type="InterPro" id="IPR011335">
    <property type="entry name" value="Restrct_endonuc-II-like"/>
</dbReference>
<evidence type="ECO:0000256" key="5">
    <source>
        <dbReference type="ARBA" id="ARBA00023204"/>
    </source>
</evidence>
<evidence type="ECO:0000313" key="8">
    <source>
        <dbReference type="Proteomes" id="UP000219215"/>
    </source>
</evidence>
<dbReference type="EMBL" id="LT907975">
    <property type="protein sequence ID" value="SOB56978.1"/>
    <property type="molecule type" value="Genomic_DNA"/>
</dbReference>
<evidence type="ECO:0000256" key="6">
    <source>
        <dbReference type="PIRNR" id="PIRNR018267"/>
    </source>
</evidence>
<dbReference type="Proteomes" id="UP000219215">
    <property type="component" value="Chromosome DPRO"/>
</dbReference>
<evidence type="ECO:0000256" key="4">
    <source>
        <dbReference type="ARBA" id="ARBA00022801"/>
    </source>
</evidence>
<dbReference type="EC" id="3.1.-.-" evidence="6"/>
<evidence type="ECO:0000256" key="2">
    <source>
        <dbReference type="ARBA" id="ARBA00022759"/>
    </source>
</evidence>
<comment type="function">
    <text evidence="6">May nick specific sequences that contain T:G mispairs resulting from m5C-deamination.</text>
</comment>
<keyword evidence="8" id="KW-1185">Reference proteome</keyword>
<dbReference type="Pfam" id="PF03852">
    <property type="entry name" value="Vsr"/>
    <property type="match status" value="1"/>
</dbReference>
<dbReference type="NCBIfam" id="TIGR00632">
    <property type="entry name" value="vsr"/>
    <property type="match status" value="1"/>
</dbReference>